<organism evidence="1 2">
    <name type="scientific">Heterorhabditis bacteriophora</name>
    <name type="common">Entomopathogenic nematode worm</name>
    <dbReference type="NCBI Taxonomy" id="37862"/>
    <lineage>
        <taxon>Eukaryota</taxon>
        <taxon>Metazoa</taxon>
        <taxon>Ecdysozoa</taxon>
        <taxon>Nematoda</taxon>
        <taxon>Chromadorea</taxon>
        <taxon>Rhabditida</taxon>
        <taxon>Rhabditina</taxon>
        <taxon>Rhabditomorpha</taxon>
        <taxon>Strongyloidea</taxon>
        <taxon>Heterorhabditidae</taxon>
        <taxon>Heterorhabditis</taxon>
    </lineage>
</organism>
<name>A0A1I7WQF8_HETBA</name>
<proteinExistence type="predicted"/>
<reference evidence="2" key="1">
    <citation type="submission" date="2016-11" db="UniProtKB">
        <authorList>
            <consortium name="WormBaseParasite"/>
        </authorList>
    </citation>
    <scope>IDENTIFICATION</scope>
</reference>
<evidence type="ECO:0000313" key="1">
    <source>
        <dbReference type="Proteomes" id="UP000095283"/>
    </source>
</evidence>
<evidence type="ECO:0000313" key="2">
    <source>
        <dbReference type="WBParaSite" id="Hba_07409"/>
    </source>
</evidence>
<dbReference type="WBParaSite" id="Hba_07409">
    <property type="protein sequence ID" value="Hba_07409"/>
    <property type="gene ID" value="Hba_07409"/>
</dbReference>
<dbReference type="AlphaFoldDB" id="A0A1I7WQF8"/>
<protein>
    <submittedName>
        <fullName evidence="2">Transmembrane protein</fullName>
    </submittedName>
</protein>
<accession>A0A1I7WQF8</accession>
<keyword evidence="1" id="KW-1185">Reference proteome</keyword>
<sequence length="111" mass="12065">MTLLEETFTFICLKDLYWNSYDSLAHLVRESCLVDEACSQTSSDVMTSCVCAKGGRVVDGAVSVEGGVRSVPVRVCLVASVHGFQVPSVEIYACSKAFYYAEGGMWDEDSS</sequence>
<dbReference type="Proteomes" id="UP000095283">
    <property type="component" value="Unplaced"/>
</dbReference>